<dbReference type="EMBL" id="CP049056">
    <property type="protein sequence ID" value="QIE55807.1"/>
    <property type="molecule type" value="Genomic_DNA"/>
</dbReference>
<evidence type="ECO:0000256" key="2">
    <source>
        <dbReference type="ARBA" id="ARBA00023002"/>
    </source>
</evidence>
<dbReference type="Gene3D" id="1.20.1090.10">
    <property type="entry name" value="Dehydroquinate synthase-like - alpha domain"/>
    <property type="match status" value="1"/>
</dbReference>
<feature type="domain" description="Fe-containing alcohol dehydrogenase-like C-terminal" evidence="4">
    <location>
        <begin position="188"/>
        <end position="377"/>
    </location>
</feature>
<dbReference type="KEGG" id="hdh:G5B40_10300"/>
<keyword evidence="6" id="KW-1185">Reference proteome</keyword>
<dbReference type="Proteomes" id="UP000503336">
    <property type="component" value="Chromosome"/>
</dbReference>
<dbReference type="PANTHER" id="PTHR11496:SF102">
    <property type="entry name" value="ALCOHOL DEHYDROGENASE 4"/>
    <property type="match status" value="1"/>
</dbReference>
<dbReference type="InterPro" id="IPR056798">
    <property type="entry name" value="ADH_Fe_C"/>
</dbReference>
<protein>
    <submittedName>
        <fullName evidence="5">Iron-containing alcohol dehydrogenase</fullName>
    </submittedName>
</protein>
<dbReference type="InterPro" id="IPR001670">
    <property type="entry name" value="ADH_Fe/GldA"/>
</dbReference>
<dbReference type="AlphaFoldDB" id="A0A7L5BZ65"/>
<evidence type="ECO:0000313" key="5">
    <source>
        <dbReference type="EMBL" id="QIE55807.1"/>
    </source>
</evidence>
<dbReference type="InterPro" id="IPR039697">
    <property type="entry name" value="Alcohol_dehydrogenase_Fe"/>
</dbReference>
<comment type="similarity">
    <text evidence="1">Belongs to the iron-containing alcohol dehydrogenase family.</text>
</comment>
<dbReference type="Pfam" id="PF00465">
    <property type="entry name" value="Fe-ADH"/>
    <property type="match status" value="1"/>
</dbReference>
<gene>
    <name evidence="5" type="ORF">G5B40_10300</name>
</gene>
<accession>A0A7L5BZ65</accession>
<proteinExistence type="inferred from homology"/>
<evidence type="ECO:0000256" key="1">
    <source>
        <dbReference type="ARBA" id="ARBA00007358"/>
    </source>
</evidence>
<dbReference type="RefSeq" id="WP_165098201.1">
    <property type="nucleotide sequence ID" value="NZ_CP049056.1"/>
</dbReference>
<evidence type="ECO:0000313" key="6">
    <source>
        <dbReference type="Proteomes" id="UP000503336"/>
    </source>
</evidence>
<dbReference type="GO" id="GO:0046872">
    <property type="term" value="F:metal ion binding"/>
    <property type="evidence" value="ECO:0007669"/>
    <property type="project" value="InterPro"/>
</dbReference>
<reference evidence="5 6" key="1">
    <citation type="submission" date="2020-02" db="EMBL/GenBank/DDBJ databases">
        <title>complete genome sequence of Rhodobacteraceae bacterium.</title>
        <authorList>
            <person name="Park J."/>
            <person name="Kim Y.-S."/>
            <person name="Kim K.-H."/>
        </authorList>
    </citation>
    <scope>NUCLEOTIDE SEQUENCE [LARGE SCALE GENOMIC DNA]</scope>
    <source>
        <strain evidence="5 6">RR4-56</strain>
    </source>
</reference>
<dbReference type="GO" id="GO:0004022">
    <property type="term" value="F:alcohol dehydrogenase (NAD+) activity"/>
    <property type="evidence" value="ECO:0007669"/>
    <property type="project" value="TreeGrafter"/>
</dbReference>
<organism evidence="5 6">
    <name type="scientific">Pikeienuella piscinae</name>
    <dbReference type="NCBI Taxonomy" id="2748098"/>
    <lineage>
        <taxon>Bacteria</taxon>
        <taxon>Pseudomonadati</taxon>
        <taxon>Pseudomonadota</taxon>
        <taxon>Alphaproteobacteria</taxon>
        <taxon>Rhodobacterales</taxon>
        <taxon>Paracoccaceae</taxon>
        <taxon>Pikeienuella</taxon>
    </lineage>
</organism>
<dbReference type="SUPFAM" id="SSF56796">
    <property type="entry name" value="Dehydroquinate synthase-like"/>
    <property type="match status" value="1"/>
</dbReference>
<sequence>MTLINYLTRVHFADGVLEEALWGEMSERGRRRPLIVAGPKGPACDAMERLLAALPIKTDAAFFSGCPRFPHEAAARRLAAEYSATERDSLIAFGDRAAINFAKIARLAAADGRPLADLARGGEPKLADAAPDLIAIPTIRGYGASVSAFASVVTLDERRALLATRLLIPSVAICDPTLTLDADAGESASAGAEAFAACVEAYLARGYNPPAEGIALDGLRRAVRSLHNALRSGALADRRELSAASLNGALAQQKGPGLAYALVNALCAVSSAAPDSGAVSRLVLPGVLRMIGADPEHRAGAQRGETVRALLGLDAGADLAEGVRRFMAPLPLPASLSEMGVSLAEIGRAAEEAARDLAAARNATPARGEELRSLLRAVH</sequence>
<dbReference type="PANTHER" id="PTHR11496">
    <property type="entry name" value="ALCOHOL DEHYDROGENASE"/>
    <property type="match status" value="1"/>
</dbReference>
<dbReference type="Pfam" id="PF25137">
    <property type="entry name" value="ADH_Fe_C"/>
    <property type="match status" value="1"/>
</dbReference>
<evidence type="ECO:0000259" key="3">
    <source>
        <dbReference type="Pfam" id="PF00465"/>
    </source>
</evidence>
<evidence type="ECO:0000259" key="4">
    <source>
        <dbReference type="Pfam" id="PF25137"/>
    </source>
</evidence>
<feature type="domain" description="Alcohol dehydrogenase iron-type/glycerol dehydrogenase GldA" evidence="3">
    <location>
        <begin position="8"/>
        <end position="176"/>
    </location>
</feature>
<name>A0A7L5BZ65_9RHOB</name>
<dbReference type="Gene3D" id="3.40.50.1970">
    <property type="match status" value="1"/>
</dbReference>
<keyword evidence="2" id="KW-0560">Oxidoreductase</keyword>